<sequence length="184" mass="20843">MTPAPDPDWLYHHFEAAGAEAELARFRAAAAGSGLVPWQLDLPRLQEDWLHLMLSAPPQTRGISLEGARILAEQLREAVAAQQERARSLIGQSTACPLDLHALFPVPPEILALGPDHPEARSWLWREWGTPRPLRHVREARSTGGALRLRFWSADWSPWQALLRLRQRFPTLRFTLRPVYEEGG</sequence>
<proteinExistence type="predicted"/>
<dbReference type="Proteomes" id="UP000322110">
    <property type="component" value="Unassembled WGS sequence"/>
</dbReference>
<dbReference type="OrthoDB" id="7240222at2"/>
<protein>
    <submittedName>
        <fullName evidence="2">Uncharacterized protein</fullName>
    </submittedName>
</protein>
<keyword evidence="3" id="KW-1185">Reference proteome</keyword>
<dbReference type="AlphaFoldDB" id="A0A5B2TDE2"/>
<dbReference type="RefSeq" id="WP_149812928.1">
    <property type="nucleotide sequence ID" value="NZ_VUKA01000007.1"/>
</dbReference>
<dbReference type="EMBL" id="VUKA01000007">
    <property type="protein sequence ID" value="KAA2212521.1"/>
    <property type="molecule type" value="Genomic_DNA"/>
</dbReference>
<comment type="caution">
    <text evidence="2">The sequence shown here is derived from an EMBL/GenBank/DDBJ whole genome shotgun (WGS) entry which is preliminary data.</text>
</comment>
<feature type="coiled-coil region" evidence="1">
    <location>
        <begin position="65"/>
        <end position="92"/>
    </location>
</feature>
<gene>
    <name evidence="2" type="ORF">F0Q34_14440</name>
</gene>
<reference evidence="2 3" key="1">
    <citation type="journal article" date="2015" name="Int. J. Syst. Evol. Microbiol.">
        <title>Roseomonas oryzae sp. nov., isolated from paddy rhizosphere soil.</title>
        <authorList>
            <person name="Ramaprasad E.V."/>
            <person name="Sasikala Ch."/>
            <person name="Ramana Ch.V."/>
        </authorList>
    </citation>
    <scope>NUCLEOTIDE SEQUENCE [LARGE SCALE GENOMIC DNA]</scope>
    <source>
        <strain evidence="2 3">KCTC 42542</strain>
    </source>
</reference>
<accession>A0A5B2TDE2</accession>
<evidence type="ECO:0000256" key="1">
    <source>
        <dbReference type="SAM" id="Coils"/>
    </source>
</evidence>
<keyword evidence="1" id="KW-0175">Coiled coil</keyword>
<evidence type="ECO:0000313" key="3">
    <source>
        <dbReference type="Proteomes" id="UP000322110"/>
    </source>
</evidence>
<name>A0A5B2TDE2_9PROT</name>
<evidence type="ECO:0000313" key="2">
    <source>
        <dbReference type="EMBL" id="KAA2212521.1"/>
    </source>
</evidence>
<organism evidence="2 3">
    <name type="scientific">Teichococcus oryzae</name>
    <dbReference type="NCBI Taxonomy" id="1608942"/>
    <lineage>
        <taxon>Bacteria</taxon>
        <taxon>Pseudomonadati</taxon>
        <taxon>Pseudomonadota</taxon>
        <taxon>Alphaproteobacteria</taxon>
        <taxon>Acetobacterales</taxon>
        <taxon>Roseomonadaceae</taxon>
        <taxon>Roseomonas</taxon>
    </lineage>
</organism>